<proteinExistence type="predicted"/>
<protein>
    <recommendedName>
        <fullName evidence="3">Tc1-like transposase DDE domain-containing protein</fullName>
    </recommendedName>
</protein>
<dbReference type="EMBL" id="CP045893">
    <property type="protein sequence ID" value="QQP53505.1"/>
    <property type="molecule type" value="Genomic_DNA"/>
</dbReference>
<dbReference type="PANTHER" id="PTHR47326">
    <property type="entry name" value="TRANSPOSABLE ELEMENT TC3 TRANSPOSASE-LIKE PROTEIN"/>
    <property type="match status" value="1"/>
</dbReference>
<accession>A0A7T8KCQ2</accession>
<dbReference type="InterPro" id="IPR036397">
    <property type="entry name" value="RNaseH_sf"/>
</dbReference>
<name>A0A7T8KCQ2_CALRO</name>
<feature type="non-terminal residue" evidence="1">
    <location>
        <position position="1"/>
    </location>
</feature>
<dbReference type="GO" id="GO:0003676">
    <property type="term" value="F:nucleic acid binding"/>
    <property type="evidence" value="ECO:0007669"/>
    <property type="project" value="InterPro"/>
</dbReference>
<evidence type="ECO:0000313" key="1">
    <source>
        <dbReference type="EMBL" id="QQP53505.1"/>
    </source>
</evidence>
<sequence>RRQHYAPHFVEAVLKIKTVEYGHILEMALFPCMDEKFGLDNVVLIQDSAPCHGSKTTQTLLARKVPNFVKAQNWPSNNPDLNLLDYFLWGVLQERVNEHSHDSVDQLKASIIKKFKKIPASDVVAPSRRLRARIEAVIEAKDAYIIISMYITLLNFC</sequence>
<dbReference type="Gene3D" id="3.30.420.10">
    <property type="entry name" value="Ribonuclease H-like superfamily/Ribonuclease H"/>
    <property type="match status" value="1"/>
</dbReference>
<evidence type="ECO:0008006" key="3">
    <source>
        <dbReference type="Google" id="ProtNLM"/>
    </source>
</evidence>
<keyword evidence="2" id="KW-1185">Reference proteome</keyword>
<organism evidence="1 2">
    <name type="scientific">Caligus rogercresseyi</name>
    <name type="common">Sea louse</name>
    <dbReference type="NCBI Taxonomy" id="217165"/>
    <lineage>
        <taxon>Eukaryota</taxon>
        <taxon>Metazoa</taxon>
        <taxon>Ecdysozoa</taxon>
        <taxon>Arthropoda</taxon>
        <taxon>Crustacea</taxon>
        <taxon>Multicrustacea</taxon>
        <taxon>Hexanauplia</taxon>
        <taxon>Copepoda</taxon>
        <taxon>Siphonostomatoida</taxon>
        <taxon>Caligidae</taxon>
        <taxon>Caligus</taxon>
    </lineage>
</organism>
<reference evidence="2" key="1">
    <citation type="submission" date="2021-01" db="EMBL/GenBank/DDBJ databases">
        <title>Caligus Genome Assembly.</title>
        <authorList>
            <person name="Gallardo-Escarate C."/>
        </authorList>
    </citation>
    <scope>NUCLEOTIDE SEQUENCE [LARGE SCALE GENOMIC DNA]</scope>
</reference>
<gene>
    <name evidence="1" type="ORF">FKW44_006009</name>
</gene>
<dbReference type="AlphaFoldDB" id="A0A7T8KCQ2"/>
<dbReference type="PANTHER" id="PTHR47326:SF1">
    <property type="entry name" value="HTH PSQ-TYPE DOMAIN-CONTAINING PROTEIN"/>
    <property type="match status" value="1"/>
</dbReference>
<dbReference type="Proteomes" id="UP000595437">
    <property type="component" value="Chromosome 4"/>
</dbReference>
<evidence type="ECO:0000313" key="2">
    <source>
        <dbReference type="Proteomes" id="UP000595437"/>
    </source>
</evidence>
<dbReference type="OrthoDB" id="7787442at2759"/>